<dbReference type="AlphaFoldDB" id="A0A8J5R867"/>
<proteinExistence type="predicted"/>
<accession>A0A8J5R867</accession>
<feature type="chain" id="PRO_5035303353" evidence="1">
    <location>
        <begin position="21"/>
        <end position="141"/>
    </location>
</feature>
<protein>
    <submittedName>
        <fullName evidence="2">Uncharacterized protein</fullName>
    </submittedName>
</protein>
<evidence type="ECO:0000313" key="3">
    <source>
        <dbReference type="Proteomes" id="UP000729402"/>
    </source>
</evidence>
<name>A0A8J5R867_ZIZPA</name>
<evidence type="ECO:0000256" key="1">
    <source>
        <dbReference type="SAM" id="SignalP"/>
    </source>
</evidence>
<dbReference type="Proteomes" id="UP000729402">
    <property type="component" value="Unassembled WGS sequence"/>
</dbReference>
<organism evidence="2 3">
    <name type="scientific">Zizania palustris</name>
    <name type="common">Northern wild rice</name>
    <dbReference type="NCBI Taxonomy" id="103762"/>
    <lineage>
        <taxon>Eukaryota</taxon>
        <taxon>Viridiplantae</taxon>
        <taxon>Streptophyta</taxon>
        <taxon>Embryophyta</taxon>
        <taxon>Tracheophyta</taxon>
        <taxon>Spermatophyta</taxon>
        <taxon>Magnoliopsida</taxon>
        <taxon>Liliopsida</taxon>
        <taxon>Poales</taxon>
        <taxon>Poaceae</taxon>
        <taxon>BOP clade</taxon>
        <taxon>Oryzoideae</taxon>
        <taxon>Oryzeae</taxon>
        <taxon>Zizaniinae</taxon>
        <taxon>Zizania</taxon>
    </lineage>
</organism>
<reference evidence="2" key="2">
    <citation type="submission" date="2021-02" db="EMBL/GenBank/DDBJ databases">
        <authorList>
            <person name="Kimball J.A."/>
            <person name="Haas M.W."/>
            <person name="Macchietto M."/>
            <person name="Kono T."/>
            <person name="Duquette J."/>
            <person name="Shao M."/>
        </authorList>
    </citation>
    <scope>NUCLEOTIDE SEQUENCE</scope>
    <source>
        <tissue evidence="2">Fresh leaf tissue</tissue>
    </source>
</reference>
<sequence length="141" mass="15145">MASYSYRLLAILVFSALVSARRSAADSYPADCPYPCLLPPPTPVTNCPPPPPSTYTYPQPSSYWNYPPPRGGSYIPNYQPPAAAGGGFNYPAPPPPNPIVPWYPWYYRPPPSSATATSSARGRPFLVSVTVLTAAALITVL</sequence>
<evidence type="ECO:0000313" key="2">
    <source>
        <dbReference type="EMBL" id="KAG8053645.1"/>
    </source>
</evidence>
<dbReference type="PANTHER" id="PTHR37702">
    <property type="entry name" value="PROLINE-RICH FAMILY PROTEIN"/>
    <property type="match status" value="1"/>
</dbReference>
<reference evidence="2" key="1">
    <citation type="journal article" date="2021" name="bioRxiv">
        <title>Whole Genome Assembly and Annotation of Northern Wild Rice, Zizania palustris L., Supports a Whole Genome Duplication in the Zizania Genus.</title>
        <authorList>
            <person name="Haas M."/>
            <person name="Kono T."/>
            <person name="Macchietto M."/>
            <person name="Millas R."/>
            <person name="McGilp L."/>
            <person name="Shao M."/>
            <person name="Duquette J."/>
            <person name="Hirsch C.N."/>
            <person name="Kimball J."/>
        </authorList>
    </citation>
    <scope>NUCLEOTIDE SEQUENCE</scope>
    <source>
        <tissue evidence="2">Fresh leaf tissue</tissue>
    </source>
</reference>
<comment type="caution">
    <text evidence="2">The sequence shown here is derived from an EMBL/GenBank/DDBJ whole genome shotgun (WGS) entry which is preliminary data.</text>
</comment>
<keyword evidence="1" id="KW-0732">Signal</keyword>
<keyword evidence="3" id="KW-1185">Reference proteome</keyword>
<gene>
    <name evidence="2" type="ORF">GUJ93_ZPchr0001g32552</name>
</gene>
<feature type="signal peptide" evidence="1">
    <location>
        <begin position="1"/>
        <end position="20"/>
    </location>
</feature>
<dbReference type="PANTHER" id="PTHR37702:SF16">
    <property type="entry name" value="OS01G0112000 PROTEIN"/>
    <property type="match status" value="1"/>
</dbReference>
<dbReference type="EMBL" id="JAAALK010000288">
    <property type="protein sequence ID" value="KAG8053645.1"/>
    <property type="molecule type" value="Genomic_DNA"/>
</dbReference>